<organism evidence="1 2">
    <name type="scientific">Actinoplanes auranticolor</name>
    <dbReference type="NCBI Taxonomy" id="47988"/>
    <lineage>
        <taxon>Bacteria</taxon>
        <taxon>Bacillati</taxon>
        <taxon>Actinomycetota</taxon>
        <taxon>Actinomycetes</taxon>
        <taxon>Micromonosporales</taxon>
        <taxon>Micromonosporaceae</taxon>
        <taxon>Actinoplanes</taxon>
    </lineage>
</organism>
<accession>A0A919SJ58</accession>
<evidence type="ECO:0000313" key="2">
    <source>
        <dbReference type="Proteomes" id="UP000681340"/>
    </source>
</evidence>
<dbReference type="AlphaFoldDB" id="A0A919SJ58"/>
<gene>
    <name evidence="1" type="ORF">Aau02nite_57290</name>
</gene>
<sequence>MLTAGGDDHPWPQPQLLPAAWLGQLDRREPQAYVQVAPLPVVDMVVDQAYERGRYRHPVRHLRLRTDLAPDDVELWRPAGAR</sequence>
<reference evidence="1" key="1">
    <citation type="submission" date="2021-03" db="EMBL/GenBank/DDBJ databases">
        <title>Whole genome shotgun sequence of Actinoplanes auranticolor NBRC 12245.</title>
        <authorList>
            <person name="Komaki H."/>
            <person name="Tamura T."/>
        </authorList>
    </citation>
    <scope>NUCLEOTIDE SEQUENCE</scope>
    <source>
        <strain evidence="1">NBRC 12245</strain>
    </source>
</reference>
<dbReference type="Proteomes" id="UP000681340">
    <property type="component" value="Unassembled WGS sequence"/>
</dbReference>
<keyword evidence="2" id="KW-1185">Reference proteome</keyword>
<name>A0A919SJ58_9ACTN</name>
<protein>
    <submittedName>
        <fullName evidence="1">Uncharacterized protein</fullName>
    </submittedName>
</protein>
<dbReference type="EMBL" id="BOQL01000046">
    <property type="protein sequence ID" value="GIM73710.1"/>
    <property type="molecule type" value="Genomic_DNA"/>
</dbReference>
<comment type="caution">
    <text evidence="1">The sequence shown here is derived from an EMBL/GenBank/DDBJ whole genome shotgun (WGS) entry which is preliminary data.</text>
</comment>
<evidence type="ECO:0000313" key="1">
    <source>
        <dbReference type="EMBL" id="GIM73710.1"/>
    </source>
</evidence>
<proteinExistence type="predicted"/>